<proteinExistence type="predicted"/>
<keyword evidence="3" id="KW-1185">Reference proteome</keyword>
<evidence type="ECO:0000313" key="2">
    <source>
        <dbReference type="EMBL" id="KAH7064997.1"/>
    </source>
</evidence>
<reference evidence="2 3" key="1">
    <citation type="journal article" date="2021" name="Nat. Commun.">
        <title>Genetic determinants of endophytism in the Arabidopsis root mycobiome.</title>
        <authorList>
            <person name="Mesny F."/>
            <person name="Miyauchi S."/>
            <person name="Thiergart T."/>
            <person name="Pickel B."/>
            <person name="Atanasova L."/>
            <person name="Karlsson M."/>
            <person name="Huettel B."/>
            <person name="Barry K.W."/>
            <person name="Haridas S."/>
            <person name="Chen C."/>
            <person name="Bauer D."/>
            <person name="Andreopoulos W."/>
            <person name="Pangilinan J."/>
            <person name="LaButti K."/>
            <person name="Riley R."/>
            <person name="Lipzen A."/>
            <person name="Clum A."/>
            <person name="Drula E."/>
            <person name="Henrissat B."/>
            <person name="Kohler A."/>
            <person name="Grigoriev I.V."/>
            <person name="Martin F.M."/>
            <person name="Hacquard S."/>
        </authorList>
    </citation>
    <scope>NUCLEOTIDE SEQUENCE [LARGE SCALE GENOMIC DNA]</scope>
    <source>
        <strain evidence="2 3">MPI-SDFR-AT-0080</strain>
    </source>
</reference>
<dbReference type="PANTHER" id="PTHR36452:SF1">
    <property type="entry name" value="DUF2461 DOMAIN-CONTAINING PROTEIN"/>
    <property type="match status" value="1"/>
</dbReference>
<feature type="compositionally biased region" description="Low complexity" evidence="1">
    <location>
        <begin position="58"/>
        <end position="68"/>
    </location>
</feature>
<evidence type="ECO:0000256" key="1">
    <source>
        <dbReference type="SAM" id="MobiDB-lite"/>
    </source>
</evidence>
<dbReference type="PANTHER" id="PTHR36452">
    <property type="entry name" value="CHROMOSOME 12, WHOLE GENOME SHOTGUN SEQUENCE"/>
    <property type="match status" value="1"/>
</dbReference>
<protein>
    <submittedName>
        <fullName evidence="2">Uncharacterized protein</fullName>
    </submittedName>
</protein>
<name>A0ABQ8GUQ4_9PEZI</name>
<dbReference type="InterPro" id="IPR012808">
    <property type="entry name" value="CHP02453"/>
</dbReference>
<accession>A0ABQ8GUQ4</accession>
<feature type="compositionally biased region" description="Low complexity" evidence="1">
    <location>
        <begin position="83"/>
        <end position="92"/>
    </location>
</feature>
<feature type="compositionally biased region" description="Low complexity" evidence="1">
    <location>
        <begin position="8"/>
        <end position="22"/>
    </location>
</feature>
<dbReference type="Proteomes" id="UP000774617">
    <property type="component" value="Unassembled WGS sequence"/>
</dbReference>
<sequence>MPRRSVRRSAGSAASAASKRPSSPQPAPKRQSKRAKVAGSSKATPAKSQYFEQEQEPASAHDSSGADDAAGKEESGYEDEDATGTGSSSDSDAAADDDAYSSDDRSASRKRGRPQKPARVTKTAVAGKKGKELWRTGVDTGLEPGTKLVIKKPKPREAGATPYTDDTIHPNTLLFLQDLAKNNDREWLKMHDPDYRTSLKDFNSFVEKLTEKVIEADDTIPELPIKDIVFRIYRDIRFSSDPTPYKTHFSAAWSRTGRKGPYAAYYVHLQPNASFVVTGTTPSFLHRSVSACESPLLTGRIWQQGAESLDSAAIASAASSALAVAQNPAPDSNNTAIRLDARCLMRGGGLWMPAADSLQKLRRDIDRKPHKIKSVLTDARLRKEFFDGVPNDEKKAVEAFTKHNAESALKTRPQGYAKDHCDIELLRLRSFTISSKLDDSEVMGAGGLQRVADLISCMVPFSSAVDTSPLEQWLTLRCMQITYLNSVVMPDAPSSGEDDSSNESSAEE</sequence>
<organism evidence="2 3">
    <name type="scientific">Macrophomina phaseolina</name>
    <dbReference type="NCBI Taxonomy" id="35725"/>
    <lineage>
        <taxon>Eukaryota</taxon>
        <taxon>Fungi</taxon>
        <taxon>Dikarya</taxon>
        <taxon>Ascomycota</taxon>
        <taxon>Pezizomycotina</taxon>
        <taxon>Dothideomycetes</taxon>
        <taxon>Dothideomycetes incertae sedis</taxon>
        <taxon>Botryosphaeriales</taxon>
        <taxon>Botryosphaeriaceae</taxon>
        <taxon>Macrophomina</taxon>
    </lineage>
</organism>
<evidence type="ECO:0000313" key="3">
    <source>
        <dbReference type="Proteomes" id="UP000774617"/>
    </source>
</evidence>
<comment type="caution">
    <text evidence="2">The sequence shown here is derived from an EMBL/GenBank/DDBJ whole genome shotgun (WGS) entry which is preliminary data.</text>
</comment>
<feature type="compositionally biased region" description="Polar residues" evidence="1">
    <location>
        <begin position="41"/>
        <end position="52"/>
    </location>
</feature>
<feature type="region of interest" description="Disordered" evidence="1">
    <location>
        <begin position="1"/>
        <end position="138"/>
    </location>
</feature>
<feature type="non-terminal residue" evidence="2">
    <location>
        <position position="508"/>
    </location>
</feature>
<gene>
    <name evidence="2" type="ORF">B0J12DRAFT_613008</name>
</gene>
<dbReference type="NCBIfam" id="TIGR02453">
    <property type="entry name" value="TIGR02453 family protein"/>
    <property type="match status" value="1"/>
</dbReference>
<dbReference type="Pfam" id="PF09365">
    <property type="entry name" value="DUF2461"/>
    <property type="match status" value="2"/>
</dbReference>
<dbReference type="EMBL" id="JAGTJR010000001">
    <property type="protein sequence ID" value="KAH7064997.1"/>
    <property type="molecule type" value="Genomic_DNA"/>
</dbReference>